<dbReference type="Pfam" id="PF07589">
    <property type="entry name" value="PEP-CTERM"/>
    <property type="match status" value="1"/>
</dbReference>
<dbReference type="AlphaFoldDB" id="A0A1P8W8R5"/>
<dbReference type="RefSeq" id="WP_077022341.1">
    <property type="nucleotide sequence ID" value="NZ_CP017641.1"/>
</dbReference>
<sequence>MHFFSFVGVLLICRVSLAGLVLDVSYSGNPAYESAFTGAKATWESLLSGYQDGLITDATINSSYVAGQTISSVFVSASVAPIDNAGSILAQAGPTELALDASGFFLTTDGALTIDSFDVAALHAAGMLESVVTHEIGHILGFGSLWNLNNVYVSGSGEFTGANATAAWQSEFGQLGTPDVELEGGPGTANGHWNEVLNGAALTGITDSLGRDMRDELMTGWANPNSFISDMTVASFVDIGFTATPVPEPSSLLALSAIALFGTARRKGLFRTRSDTTTVA</sequence>
<keyword evidence="3" id="KW-1185">Reference proteome</keyword>
<evidence type="ECO:0000313" key="3">
    <source>
        <dbReference type="Proteomes" id="UP000187735"/>
    </source>
</evidence>
<dbReference type="SUPFAM" id="SSF55486">
    <property type="entry name" value="Metalloproteases ('zincins'), catalytic domain"/>
    <property type="match status" value="2"/>
</dbReference>
<organism evidence="2 3">
    <name type="scientific">Fuerstiella marisgermanici</name>
    <dbReference type="NCBI Taxonomy" id="1891926"/>
    <lineage>
        <taxon>Bacteria</taxon>
        <taxon>Pseudomonadati</taxon>
        <taxon>Planctomycetota</taxon>
        <taxon>Planctomycetia</taxon>
        <taxon>Planctomycetales</taxon>
        <taxon>Planctomycetaceae</taxon>
        <taxon>Fuerstiella</taxon>
    </lineage>
</organism>
<reference evidence="2 3" key="1">
    <citation type="journal article" date="2016" name="Front. Microbiol.">
        <title>Fuerstia marisgermanicae gen. nov., sp. nov., an Unusual Member of the Phylum Planctomycetes from the German Wadden Sea.</title>
        <authorList>
            <person name="Kohn T."/>
            <person name="Heuer A."/>
            <person name="Jogler M."/>
            <person name="Vollmers J."/>
            <person name="Boedeker C."/>
            <person name="Bunk B."/>
            <person name="Rast P."/>
            <person name="Borchert D."/>
            <person name="Glockner I."/>
            <person name="Freese H.M."/>
            <person name="Klenk H.P."/>
            <person name="Overmann J."/>
            <person name="Kaster A.K."/>
            <person name="Rohde M."/>
            <person name="Wiegand S."/>
            <person name="Jogler C."/>
        </authorList>
    </citation>
    <scope>NUCLEOTIDE SEQUENCE [LARGE SCALE GENOMIC DNA]</scope>
    <source>
        <strain evidence="2 3">NH11</strain>
    </source>
</reference>
<protein>
    <recommendedName>
        <fullName evidence="1">Ice-binding protein C-terminal domain-containing protein</fullName>
    </recommendedName>
</protein>
<accession>A0A1P8W8R5</accession>
<evidence type="ECO:0000313" key="2">
    <source>
        <dbReference type="EMBL" id="APZ90440.1"/>
    </source>
</evidence>
<dbReference type="InterPro" id="IPR013424">
    <property type="entry name" value="Ice-binding_C"/>
</dbReference>
<proteinExistence type="predicted"/>
<dbReference type="OrthoDB" id="264225at2"/>
<name>A0A1P8W8R5_9PLAN</name>
<gene>
    <name evidence="2" type="ORF">Fuma_00013</name>
</gene>
<dbReference type="Gene3D" id="3.90.132.10">
    <property type="entry name" value="Leishmanolysin , domain 2"/>
    <property type="match status" value="1"/>
</dbReference>
<dbReference type="Proteomes" id="UP000187735">
    <property type="component" value="Chromosome"/>
</dbReference>
<dbReference type="EMBL" id="CP017641">
    <property type="protein sequence ID" value="APZ90440.1"/>
    <property type="molecule type" value="Genomic_DNA"/>
</dbReference>
<feature type="domain" description="Ice-binding protein C-terminal" evidence="1">
    <location>
        <begin position="245"/>
        <end position="267"/>
    </location>
</feature>
<dbReference type="KEGG" id="fmr:Fuma_00013"/>
<evidence type="ECO:0000259" key="1">
    <source>
        <dbReference type="Pfam" id="PF07589"/>
    </source>
</evidence>
<dbReference type="NCBIfam" id="TIGR02595">
    <property type="entry name" value="PEP_CTERM"/>
    <property type="match status" value="1"/>
</dbReference>